<dbReference type="EMBL" id="LSYV01001673">
    <property type="protein sequence ID" value="KXZ40870.1"/>
    <property type="molecule type" value="Genomic_DNA"/>
</dbReference>
<feature type="region of interest" description="Disordered" evidence="1">
    <location>
        <begin position="1"/>
        <end position="22"/>
    </location>
</feature>
<feature type="region of interest" description="Disordered" evidence="1">
    <location>
        <begin position="210"/>
        <end position="233"/>
    </location>
</feature>
<comment type="caution">
    <text evidence="2">The sequence shown here is derived from an EMBL/GenBank/DDBJ whole genome shotgun (WGS) entry which is preliminary data.</text>
</comment>
<feature type="region of interest" description="Disordered" evidence="1">
    <location>
        <begin position="128"/>
        <end position="165"/>
    </location>
</feature>
<dbReference type="Proteomes" id="UP000075714">
    <property type="component" value="Unassembled WGS sequence"/>
</dbReference>
<proteinExistence type="predicted"/>
<protein>
    <submittedName>
        <fullName evidence="2">Uncharacterized protein</fullName>
    </submittedName>
</protein>
<dbReference type="STRING" id="33097.A0A150FV18"/>
<evidence type="ECO:0000313" key="3">
    <source>
        <dbReference type="Proteomes" id="UP000075714"/>
    </source>
</evidence>
<gene>
    <name evidence="2" type="ORF">GPECTOR_1682g804</name>
</gene>
<dbReference type="AlphaFoldDB" id="A0A150FV18"/>
<organism evidence="2 3">
    <name type="scientific">Gonium pectorale</name>
    <name type="common">Green alga</name>
    <dbReference type="NCBI Taxonomy" id="33097"/>
    <lineage>
        <taxon>Eukaryota</taxon>
        <taxon>Viridiplantae</taxon>
        <taxon>Chlorophyta</taxon>
        <taxon>core chlorophytes</taxon>
        <taxon>Chlorophyceae</taxon>
        <taxon>CS clade</taxon>
        <taxon>Chlamydomonadales</taxon>
        <taxon>Volvocaceae</taxon>
        <taxon>Gonium</taxon>
    </lineage>
</organism>
<feature type="compositionally biased region" description="Low complexity" evidence="1">
    <location>
        <begin position="1"/>
        <end position="13"/>
    </location>
</feature>
<name>A0A150FV18_GONPE</name>
<evidence type="ECO:0000313" key="2">
    <source>
        <dbReference type="EMBL" id="KXZ40870.1"/>
    </source>
</evidence>
<feature type="compositionally biased region" description="Low complexity" evidence="1">
    <location>
        <begin position="128"/>
        <end position="153"/>
    </location>
</feature>
<reference evidence="3" key="1">
    <citation type="journal article" date="2016" name="Nat. Commun.">
        <title>The Gonium pectorale genome demonstrates co-option of cell cycle regulation during the evolution of multicellularity.</title>
        <authorList>
            <person name="Hanschen E.R."/>
            <person name="Marriage T.N."/>
            <person name="Ferris P.J."/>
            <person name="Hamaji T."/>
            <person name="Toyoda A."/>
            <person name="Fujiyama A."/>
            <person name="Neme R."/>
            <person name="Noguchi H."/>
            <person name="Minakuchi Y."/>
            <person name="Suzuki M."/>
            <person name="Kawai-Toyooka H."/>
            <person name="Smith D.R."/>
            <person name="Sparks H."/>
            <person name="Anderson J."/>
            <person name="Bakaric R."/>
            <person name="Luria V."/>
            <person name="Karger A."/>
            <person name="Kirschner M.W."/>
            <person name="Durand P.M."/>
            <person name="Michod R.E."/>
            <person name="Nozaki H."/>
            <person name="Olson B.J."/>
        </authorList>
    </citation>
    <scope>NUCLEOTIDE SEQUENCE [LARGE SCALE GENOMIC DNA]</scope>
    <source>
        <strain evidence="3">NIES-2863</strain>
    </source>
</reference>
<keyword evidence="3" id="KW-1185">Reference proteome</keyword>
<accession>A0A150FV18</accession>
<sequence length="347" mass="32481">MLGVPGPGALVPVPARPPSPAAGELPGAGQIGLLQHLLHSGHSGVSIAGHTAAAATTAAATATAFPGQAAAAASAGPLAALGRRASFGTMVIGAGPFTPATSGVTSGPGGGAGGGPAGLARRASAAHLPTGLTSPPGAAPAPTDAGGQHGLPSGQPPAPPHPVQHQLMVDAPSAPFAGLPASLQQRAQQQHHPQPAQWQAQLHALLHRPHGREAAPSGSADGPRLPQLSAGGAGGGSAFGLAGAGAPPQSNMGGFVGAPGGGGGGGGVVGSLAHQLTWPAVGGGASSALTAGAGGLMAMGDAGAGGFNLAYFAATTGSYEAAALAEATAEATAVAAADEVLEPMDED</sequence>
<evidence type="ECO:0000256" key="1">
    <source>
        <dbReference type="SAM" id="MobiDB-lite"/>
    </source>
</evidence>